<name>A1HQG0_9FIRM</name>
<evidence type="ECO:0000313" key="1">
    <source>
        <dbReference type="EMBL" id="EAX47804.1"/>
    </source>
</evidence>
<reference evidence="1 2" key="1">
    <citation type="submission" date="2007-01" db="EMBL/GenBank/DDBJ databases">
        <title>Annotation of the draft genome assembly of Thermosinus carboxydivorans Nor1.</title>
        <authorList>
            <consortium name="US DOE Joint Genome Institute (JGI-ORNL)"/>
            <person name="Larimer F."/>
            <person name="Land M."/>
            <person name="Hauser L."/>
        </authorList>
    </citation>
    <scope>NUCLEOTIDE SEQUENCE [LARGE SCALE GENOMIC DNA]</scope>
    <source>
        <strain evidence="1 2">Nor1</strain>
    </source>
</reference>
<dbReference type="SUPFAM" id="SSF100950">
    <property type="entry name" value="NagB/RpiA/CoA transferase-like"/>
    <property type="match status" value="1"/>
</dbReference>
<dbReference type="Proteomes" id="UP000005139">
    <property type="component" value="Unassembled WGS sequence"/>
</dbReference>
<dbReference type="EMBL" id="AAWL01000007">
    <property type="protein sequence ID" value="EAX47804.1"/>
    <property type="molecule type" value="Genomic_DNA"/>
</dbReference>
<protein>
    <submittedName>
        <fullName evidence="1">Uncharacterized protein</fullName>
    </submittedName>
</protein>
<proteinExistence type="predicted"/>
<keyword evidence="2" id="KW-1185">Reference proteome</keyword>
<dbReference type="InterPro" id="IPR037171">
    <property type="entry name" value="NagB/RpiA_transferase-like"/>
</dbReference>
<evidence type="ECO:0000313" key="2">
    <source>
        <dbReference type="Proteomes" id="UP000005139"/>
    </source>
</evidence>
<comment type="caution">
    <text evidence="1">The sequence shown here is derived from an EMBL/GenBank/DDBJ whole genome shotgun (WGS) entry which is preliminary data.</text>
</comment>
<reference evidence="1 2" key="2">
    <citation type="submission" date="2007-01" db="EMBL/GenBank/DDBJ databases">
        <title>Sequencing of the draft genome and assembly of Thermosinus carboxydivorans Nor1.</title>
        <authorList>
            <consortium name="US DOE Joint Genome Institute (JGI-PGF)"/>
            <person name="Copeland A."/>
            <person name="Lucas S."/>
            <person name="Lapidus A."/>
            <person name="Barry K."/>
            <person name="Glavina del Rio T."/>
            <person name="Dalin E."/>
            <person name="Tice H."/>
            <person name="Bruce D."/>
            <person name="Pitluck S."/>
            <person name="Richardson P."/>
        </authorList>
    </citation>
    <scope>NUCLEOTIDE SEQUENCE [LARGE SCALE GENOMIC DNA]</scope>
    <source>
        <strain evidence="1 2">Nor1</strain>
    </source>
</reference>
<dbReference type="AlphaFoldDB" id="A1HQG0"/>
<accession>A1HQG0</accession>
<gene>
    <name evidence="1" type="ORF">TcarDRAFT_1210</name>
</gene>
<organism evidence="1 2">
    <name type="scientific">Thermosinus carboxydivorans Nor1</name>
    <dbReference type="NCBI Taxonomy" id="401526"/>
    <lineage>
        <taxon>Bacteria</taxon>
        <taxon>Bacillati</taxon>
        <taxon>Bacillota</taxon>
        <taxon>Negativicutes</taxon>
        <taxon>Selenomonadales</taxon>
        <taxon>Sporomusaceae</taxon>
        <taxon>Thermosinus</taxon>
    </lineage>
</organism>
<sequence>MLFGCSINPEAILDHPRQFDFYNGGGLDLAGSGLPWYGRT</sequence>